<reference evidence="2" key="1">
    <citation type="journal article" date="2014" name="PLoS ONE">
        <title>Transcriptome-Based Identification of ABC Transporters in the Western Tarnished Plant Bug Lygus hesperus.</title>
        <authorList>
            <person name="Hull J.J."/>
            <person name="Chaney K."/>
            <person name="Geib S.M."/>
            <person name="Fabrick J.A."/>
            <person name="Brent C.S."/>
            <person name="Walsh D."/>
            <person name="Lavine L.C."/>
        </authorList>
    </citation>
    <scope>NUCLEOTIDE SEQUENCE</scope>
</reference>
<organism evidence="2">
    <name type="scientific">Lygus hesperus</name>
    <name type="common">Western plant bug</name>
    <dbReference type="NCBI Taxonomy" id="30085"/>
    <lineage>
        <taxon>Eukaryota</taxon>
        <taxon>Metazoa</taxon>
        <taxon>Ecdysozoa</taxon>
        <taxon>Arthropoda</taxon>
        <taxon>Hexapoda</taxon>
        <taxon>Insecta</taxon>
        <taxon>Pterygota</taxon>
        <taxon>Neoptera</taxon>
        <taxon>Paraneoptera</taxon>
        <taxon>Hemiptera</taxon>
        <taxon>Heteroptera</taxon>
        <taxon>Panheteroptera</taxon>
        <taxon>Cimicomorpha</taxon>
        <taxon>Miridae</taxon>
        <taxon>Mirini</taxon>
        <taxon>Lygus</taxon>
    </lineage>
</organism>
<feature type="non-terminal residue" evidence="2">
    <location>
        <position position="1"/>
    </location>
</feature>
<name>A0A0A9VZW7_LYGHE</name>
<dbReference type="EMBL" id="GBHO01042893">
    <property type="protein sequence ID" value="JAG00711.1"/>
    <property type="molecule type" value="Transcribed_RNA"/>
</dbReference>
<proteinExistence type="predicted"/>
<gene>
    <name evidence="2" type="ORF">CM83_78093</name>
</gene>
<evidence type="ECO:0000313" key="2">
    <source>
        <dbReference type="EMBL" id="JAG00711.1"/>
    </source>
</evidence>
<feature type="region of interest" description="Disordered" evidence="1">
    <location>
        <begin position="85"/>
        <end position="104"/>
    </location>
</feature>
<reference evidence="2" key="2">
    <citation type="submission" date="2014-07" db="EMBL/GenBank/DDBJ databases">
        <authorList>
            <person name="Hull J."/>
        </authorList>
    </citation>
    <scope>NUCLEOTIDE SEQUENCE</scope>
</reference>
<feature type="compositionally biased region" description="Low complexity" evidence="1">
    <location>
        <begin position="85"/>
        <end position="95"/>
    </location>
</feature>
<accession>A0A0A9VZW7</accession>
<protein>
    <submittedName>
        <fullName evidence="2">Uncharacterized protein</fullName>
    </submittedName>
</protein>
<dbReference type="AlphaFoldDB" id="A0A0A9VZW7"/>
<sequence>FLYFIEHTQIQISIALDMGNGSSRNLTASAIGKGLTVSTLLAAHTTSGASLDDKVNAAQICADNVQDNDVNAVNIMKACTTTTTTNNNSNNNNNNVDHANINMV</sequence>
<evidence type="ECO:0000256" key="1">
    <source>
        <dbReference type="SAM" id="MobiDB-lite"/>
    </source>
</evidence>